<feature type="region of interest" description="Disordered" evidence="1">
    <location>
        <begin position="152"/>
        <end position="189"/>
    </location>
</feature>
<dbReference type="OrthoDB" id="338816at2759"/>
<dbReference type="KEGG" id="cput:CONPUDRAFT_39022"/>
<feature type="region of interest" description="Disordered" evidence="1">
    <location>
        <begin position="1"/>
        <end position="47"/>
    </location>
</feature>
<dbReference type="RefSeq" id="XP_007765238.1">
    <property type="nucleotide sequence ID" value="XM_007767048.1"/>
</dbReference>
<proteinExistence type="predicted"/>
<keyword evidence="4" id="KW-1185">Reference proteome</keyword>
<dbReference type="InterPro" id="IPR009349">
    <property type="entry name" value="TRIP4/RQT4_C2HC5_Znf"/>
</dbReference>
<protein>
    <recommendedName>
        <fullName evidence="2">TRIP4/RQT4 C2HC5-type zinc finger domain-containing protein</fullName>
    </recommendedName>
</protein>
<dbReference type="OMA" id="LPNFACP"/>
<gene>
    <name evidence="3" type="ORF">CONPUDRAFT_39022</name>
</gene>
<dbReference type="AlphaFoldDB" id="A0A5M3MY84"/>
<evidence type="ECO:0000313" key="3">
    <source>
        <dbReference type="EMBL" id="EIW83987.1"/>
    </source>
</evidence>
<feature type="compositionally biased region" description="Polar residues" evidence="1">
    <location>
        <begin position="1"/>
        <end position="13"/>
    </location>
</feature>
<comment type="caution">
    <text evidence="3">The sequence shown here is derived from an EMBL/GenBank/DDBJ whole genome shotgun (WGS) entry which is preliminary data.</text>
</comment>
<name>A0A5M3MY84_CONPW</name>
<sequence length="280" mass="29826">MRKTAWSSSSSVPSDFIRPSRATPSPQPKGKVTKVAKTQAPPRSKAIRKLESYLQQLQSSSGEDKDPKGGCFCQAREHQLATVSPICLGCGLVTCELNQPYYACPHCAHAALTPALRAKLVADTEERIARTLADEERAREREVEQARLAAGAFPTLGGGGASTPPLQPTSTLYGNGGGLRPPPQQQTHKVLSLNAKTKKHTLATYSASPSPSPSRPASRAESVEEEPHRVPPPLASWEAGGGGLTDSARPFKNPDFPNLRYVPPPAAEGAKPSRRNKGKG</sequence>
<feature type="region of interest" description="Disordered" evidence="1">
    <location>
        <begin position="202"/>
        <end position="280"/>
    </location>
</feature>
<dbReference type="GO" id="GO:0180022">
    <property type="term" value="C:RQC-trigger complex"/>
    <property type="evidence" value="ECO:0007669"/>
    <property type="project" value="InterPro"/>
</dbReference>
<reference evidence="4" key="1">
    <citation type="journal article" date="2012" name="Science">
        <title>The Paleozoic origin of enzymatic lignin decomposition reconstructed from 31 fungal genomes.</title>
        <authorList>
            <person name="Floudas D."/>
            <person name="Binder M."/>
            <person name="Riley R."/>
            <person name="Barry K."/>
            <person name="Blanchette R.A."/>
            <person name="Henrissat B."/>
            <person name="Martinez A.T."/>
            <person name="Otillar R."/>
            <person name="Spatafora J.W."/>
            <person name="Yadav J.S."/>
            <person name="Aerts A."/>
            <person name="Benoit I."/>
            <person name="Boyd A."/>
            <person name="Carlson A."/>
            <person name="Copeland A."/>
            <person name="Coutinho P.M."/>
            <person name="de Vries R.P."/>
            <person name="Ferreira P."/>
            <person name="Findley K."/>
            <person name="Foster B."/>
            <person name="Gaskell J."/>
            <person name="Glotzer D."/>
            <person name="Gorecki P."/>
            <person name="Heitman J."/>
            <person name="Hesse C."/>
            <person name="Hori C."/>
            <person name="Igarashi K."/>
            <person name="Jurgens J.A."/>
            <person name="Kallen N."/>
            <person name="Kersten P."/>
            <person name="Kohler A."/>
            <person name="Kuees U."/>
            <person name="Kumar T.K.A."/>
            <person name="Kuo A."/>
            <person name="LaButti K."/>
            <person name="Larrondo L.F."/>
            <person name="Lindquist E."/>
            <person name="Ling A."/>
            <person name="Lombard V."/>
            <person name="Lucas S."/>
            <person name="Lundell T."/>
            <person name="Martin R."/>
            <person name="McLaughlin D.J."/>
            <person name="Morgenstern I."/>
            <person name="Morin E."/>
            <person name="Murat C."/>
            <person name="Nagy L.G."/>
            <person name="Nolan M."/>
            <person name="Ohm R.A."/>
            <person name="Patyshakuliyeva A."/>
            <person name="Rokas A."/>
            <person name="Ruiz-Duenas F.J."/>
            <person name="Sabat G."/>
            <person name="Salamov A."/>
            <person name="Samejima M."/>
            <person name="Schmutz J."/>
            <person name="Slot J.C."/>
            <person name="St John F."/>
            <person name="Stenlid J."/>
            <person name="Sun H."/>
            <person name="Sun S."/>
            <person name="Syed K."/>
            <person name="Tsang A."/>
            <person name="Wiebenga A."/>
            <person name="Young D."/>
            <person name="Pisabarro A."/>
            <person name="Eastwood D.C."/>
            <person name="Martin F."/>
            <person name="Cullen D."/>
            <person name="Grigoriev I.V."/>
            <person name="Hibbett D.S."/>
        </authorList>
    </citation>
    <scope>NUCLEOTIDE SEQUENCE [LARGE SCALE GENOMIC DNA]</scope>
    <source>
        <strain evidence="4">RWD-64-598 SS2</strain>
    </source>
</reference>
<dbReference type="Proteomes" id="UP000053558">
    <property type="component" value="Unassembled WGS sequence"/>
</dbReference>
<feature type="domain" description="TRIP4/RQT4 C2HC5-type zinc finger" evidence="2">
    <location>
        <begin position="70"/>
        <end position="120"/>
    </location>
</feature>
<dbReference type="GO" id="GO:0005634">
    <property type="term" value="C:nucleus"/>
    <property type="evidence" value="ECO:0007669"/>
    <property type="project" value="InterPro"/>
</dbReference>
<dbReference type="GO" id="GO:0072344">
    <property type="term" value="P:rescue of stalled ribosome"/>
    <property type="evidence" value="ECO:0007669"/>
    <property type="project" value="InterPro"/>
</dbReference>
<dbReference type="GeneID" id="19206853"/>
<dbReference type="GO" id="GO:0008270">
    <property type="term" value="F:zinc ion binding"/>
    <property type="evidence" value="ECO:0007669"/>
    <property type="project" value="InterPro"/>
</dbReference>
<feature type="non-terminal residue" evidence="3">
    <location>
        <position position="280"/>
    </location>
</feature>
<evidence type="ECO:0000313" key="4">
    <source>
        <dbReference type="Proteomes" id="UP000053558"/>
    </source>
</evidence>
<organism evidence="3 4">
    <name type="scientific">Coniophora puteana (strain RWD-64-598)</name>
    <name type="common">Brown rot fungus</name>
    <dbReference type="NCBI Taxonomy" id="741705"/>
    <lineage>
        <taxon>Eukaryota</taxon>
        <taxon>Fungi</taxon>
        <taxon>Dikarya</taxon>
        <taxon>Basidiomycota</taxon>
        <taxon>Agaricomycotina</taxon>
        <taxon>Agaricomycetes</taxon>
        <taxon>Agaricomycetidae</taxon>
        <taxon>Boletales</taxon>
        <taxon>Coniophorineae</taxon>
        <taxon>Coniophoraceae</taxon>
        <taxon>Coniophora</taxon>
    </lineage>
</organism>
<evidence type="ECO:0000256" key="1">
    <source>
        <dbReference type="SAM" id="MobiDB-lite"/>
    </source>
</evidence>
<accession>A0A5M3MY84</accession>
<evidence type="ECO:0000259" key="2">
    <source>
        <dbReference type="Pfam" id="PF06221"/>
    </source>
</evidence>
<dbReference type="Pfam" id="PF06221">
    <property type="entry name" value="zf-C2HC5"/>
    <property type="match status" value="1"/>
</dbReference>
<dbReference type="EMBL" id="JH711575">
    <property type="protein sequence ID" value="EIW83987.1"/>
    <property type="molecule type" value="Genomic_DNA"/>
</dbReference>